<evidence type="ECO:0000313" key="3">
    <source>
        <dbReference type="EMBL" id="QHA01121.1"/>
    </source>
</evidence>
<accession>A0A857DK74</accession>
<evidence type="ECO:0000256" key="1">
    <source>
        <dbReference type="SAM" id="Phobius"/>
    </source>
</evidence>
<keyword evidence="1" id="KW-0812">Transmembrane</keyword>
<protein>
    <submittedName>
        <fullName evidence="3">CPBP family intramembrane metalloprotease</fullName>
    </submittedName>
</protein>
<dbReference type="GO" id="GO:0004175">
    <property type="term" value="F:endopeptidase activity"/>
    <property type="evidence" value="ECO:0007669"/>
    <property type="project" value="UniProtKB-ARBA"/>
</dbReference>
<proteinExistence type="predicted"/>
<reference evidence="3 4" key="1">
    <citation type="submission" date="2019-12" db="EMBL/GenBank/DDBJ databases">
        <title>Sequence classification of anaerobic respiratory reductive dehalogenases: First we see many, then we see few.</title>
        <authorList>
            <person name="Molenda O."/>
            <person name="Puentes Jacome L.A."/>
            <person name="Cao X."/>
            <person name="Nesbo C.L."/>
            <person name="Tang S."/>
            <person name="Morson N."/>
            <person name="Patron J."/>
            <person name="Lomheim L."/>
            <person name="Wishart D.S."/>
            <person name="Edwards E.A."/>
        </authorList>
    </citation>
    <scope>NUCLEOTIDE SEQUENCE [LARGE SCALE GENOMIC DNA]</scope>
    <source>
        <strain evidence="3 4">12DCA</strain>
    </source>
</reference>
<organism evidence="3 4">
    <name type="scientific">Dehalobacter restrictus</name>
    <dbReference type="NCBI Taxonomy" id="55583"/>
    <lineage>
        <taxon>Bacteria</taxon>
        <taxon>Bacillati</taxon>
        <taxon>Bacillota</taxon>
        <taxon>Clostridia</taxon>
        <taxon>Eubacteriales</taxon>
        <taxon>Desulfitobacteriaceae</taxon>
        <taxon>Dehalobacter</taxon>
    </lineage>
</organism>
<keyword evidence="3" id="KW-0645">Protease</keyword>
<feature type="domain" description="CAAX prenyl protease 2/Lysostaphin resistance protein A-like" evidence="2">
    <location>
        <begin position="129"/>
        <end position="218"/>
    </location>
</feature>
<keyword evidence="3" id="KW-0378">Hydrolase</keyword>
<dbReference type="EMBL" id="CP046996">
    <property type="protein sequence ID" value="QHA01121.1"/>
    <property type="molecule type" value="Genomic_DNA"/>
</dbReference>
<dbReference type="AlphaFoldDB" id="A0A857DK74"/>
<feature type="transmembrane region" description="Helical" evidence="1">
    <location>
        <begin position="85"/>
        <end position="107"/>
    </location>
</feature>
<dbReference type="GO" id="GO:0008237">
    <property type="term" value="F:metallopeptidase activity"/>
    <property type="evidence" value="ECO:0007669"/>
    <property type="project" value="UniProtKB-KW"/>
</dbReference>
<dbReference type="PANTHER" id="PTHR43592">
    <property type="entry name" value="CAAX AMINO TERMINAL PROTEASE"/>
    <property type="match status" value="1"/>
</dbReference>
<feature type="transmembrane region" description="Helical" evidence="1">
    <location>
        <begin position="12"/>
        <end position="31"/>
    </location>
</feature>
<dbReference type="Pfam" id="PF02517">
    <property type="entry name" value="Rce1-like"/>
    <property type="match status" value="1"/>
</dbReference>
<feature type="transmembrane region" description="Helical" evidence="1">
    <location>
        <begin position="205"/>
        <end position="225"/>
    </location>
</feature>
<dbReference type="GO" id="GO:0006508">
    <property type="term" value="P:proteolysis"/>
    <property type="evidence" value="ECO:0007669"/>
    <property type="project" value="UniProtKB-KW"/>
</dbReference>
<evidence type="ECO:0000313" key="4">
    <source>
        <dbReference type="Proteomes" id="UP000430508"/>
    </source>
</evidence>
<dbReference type="GO" id="GO:0080120">
    <property type="term" value="P:CAAX-box protein maturation"/>
    <property type="evidence" value="ECO:0007669"/>
    <property type="project" value="UniProtKB-ARBA"/>
</dbReference>
<keyword evidence="1" id="KW-1133">Transmembrane helix</keyword>
<gene>
    <name evidence="3" type="ORF">GQ588_10995</name>
</gene>
<name>A0A857DK74_9FIRM</name>
<dbReference type="Proteomes" id="UP000430508">
    <property type="component" value="Chromosome"/>
</dbReference>
<feature type="transmembrane region" description="Helical" evidence="1">
    <location>
        <begin position="43"/>
        <end position="65"/>
    </location>
</feature>
<sequence length="228" mass="25877">MNALENPRWNFWQALYLILIVYVLEFVLGWLKPLENLGYLKGYISYLVIGFGEGLLFFVALFLFFKILHGSFADLGLTNFNWKCLLAGLGGGIVLFFAVGLLGNVLVEYFGQPEPQSFALVVEGVDSIWQLMPLVLLGGFIVPLKEEMIFRGLIYPPLRQGYGKAKGILFAGLFFGLMHFDLIRFVPLVIGGLVLTFLYERSKNLWTSVIAHGVWNILMVILMWWQRG</sequence>
<feature type="transmembrane region" description="Helical" evidence="1">
    <location>
        <begin position="127"/>
        <end position="144"/>
    </location>
</feature>
<keyword evidence="1" id="KW-0472">Membrane</keyword>
<dbReference type="RefSeq" id="WP_019226663.1">
    <property type="nucleotide sequence ID" value="NZ_CP046996.1"/>
</dbReference>
<dbReference type="InterPro" id="IPR003675">
    <property type="entry name" value="Rce1/LyrA-like_dom"/>
</dbReference>
<evidence type="ECO:0000259" key="2">
    <source>
        <dbReference type="Pfam" id="PF02517"/>
    </source>
</evidence>
<feature type="transmembrane region" description="Helical" evidence="1">
    <location>
        <begin position="168"/>
        <end position="199"/>
    </location>
</feature>
<keyword evidence="3" id="KW-0482">Metalloprotease</keyword>
<dbReference type="PANTHER" id="PTHR43592:SF15">
    <property type="entry name" value="CAAX AMINO TERMINAL PROTEASE FAMILY PROTEIN"/>
    <property type="match status" value="1"/>
</dbReference>